<feature type="transmembrane region" description="Helical" evidence="1">
    <location>
        <begin position="118"/>
        <end position="136"/>
    </location>
</feature>
<feature type="transmembrane region" description="Helical" evidence="1">
    <location>
        <begin position="540"/>
        <end position="563"/>
    </location>
</feature>
<name>A0A9D9EC18_9SPIR</name>
<feature type="transmembrane region" description="Helical" evidence="1">
    <location>
        <begin position="334"/>
        <end position="355"/>
    </location>
</feature>
<protein>
    <submittedName>
        <fullName evidence="3">TRAP transporter permease</fullName>
    </submittedName>
</protein>
<dbReference type="PANTHER" id="PTHR43849:SF2">
    <property type="entry name" value="BLL3936 PROTEIN"/>
    <property type="match status" value="1"/>
</dbReference>
<dbReference type="PANTHER" id="PTHR43849">
    <property type="entry name" value="BLL3936 PROTEIN"/>
    <property type="match status" value="1"/>
</dbReference>
<feature type="transmembrane region" description="Helical" evidence="1">
    <location>
        <begin position="62"/>
        <end position="81"/>
    </location>
</feature>
<feature type="transmembrane region" description="Helical" evidence="1">
    <location>
        <begin position="461"/>
        <end position="485"/>
    </location>
</feature>
<reference evidence="3" key="2">
    <citation type="journal article" date="2021" name="PeerJ">
        <title>Extensive microbial diversity within the chicken gut microbiome revealed by metagenomics and culture.</title>
        <authorList>
            <person name="Gilroy R."/>
            <person name="Ravi A."/>
            <person name="Getino M."/>
            <person name="Pursley I."/>
            <person name="Horton D.L."/>
            <person name="Alikhan N.F."/>
            <person name="Baker D."/>
            <person name="Gharbi K."/>
            <person name="Hall N."/>
            <person name="Watson M."/>
            <person name="Adriaenssens E.M."/>
            <person name="Foster-Nyarko E."/>
            <person name="Jarju S."/>
            <person name="Secka A."/>
            <person name="Antonio M."/>
            <person name="Oren A."/>
            <person name="Chaudhuri R.R."/>
            <person name="La Ragione R."/>
            <person name="Hildebrand F."/>
            <person name="Pallen M.J."/>
        </authorList>
    </citation>
    <scope>NUCLEOTIDE SEQUENCE</scope>
    <source>
        <strain evidence="3">11167</strain>
    </source>
</reference>
<comment type="caution">
    <text evidence="3">The sequence shown here is derived from an EMBL/GenBank/DDBJ whole genome shotgun (WGS) entry which is preliminary data.</text>
</comment>
<feature type="transmembrane region" description="Helical" evidence="1">
    <location>
        <begin position="583"/>
        <end position="605"/>
    </location>
</feature>
<dbReference type="Proteomes" id="UP000823633">
    <property type="component" value="Unassembled WGS sequence"/>
</dbReference>
<evidence type="ECO:0000313" key="4">
    <source>
        <dbReference type="Proteomes" id="UP000823633"/>
    </source>
</evidence>
<keyword evidence="1" id="KW-0812">Transmembrane</keyword>
<feature type="transmembrane region" description="Helical" evidence="1">
    <location>
        <begin position="297"/>
        <end position="322"/>
    </location>
</feature>
<dbReference type="NCBIfam" id="TIGR02123">
    <property type="entry name" value="TRAP_fused"/>
    <property type="match status" value="1"/>
</dbReference>
<feature type="transmembrane region" description="Helical" evidence="1">
    <location>
        <begin position="210"/>
        <end position="231"/>
    </location>
</feature>
<reference evidence="3" key="1">
    <citation type="submission" date="2020-10" db="EMBL/GenBank/DDBJ databases">
        <authorList>
            <person name="Gilroy R."/>
        </authorList>
    </citation>
    <scope>NUCLEOTIDE SEQUENCE</scope>
    <source>
        <strain evidence="3">11167</strain>
    </source>
</reference>
<feature type="transmembrane region" description="Helical" evidence="1">
    <location>
        <begin position="87"/>
        <end position="106"/>
    </location>
</feature>
<feature type="transmembrane region" description="Helical" evidence="1">
    <location>
        <begin position="376"/>
        <end position="394"/>
    </location>
</feature>
<dbReference type="InterPro" id="IPR010656">
    <property type="entry name" value="DctM"/>
</dbReference>
<dbReference type="Pfam" id="PF06808">
    <property type="entry name" value="DctM"/>
    <property type="match status" value="1"/>
</dbReference>
<dbReference type="InterPro" id="IPR011853">
    <property type="entry name" value="TRAP_DctM-Dct_fused"/>
</dbReference>
<feature type="transmembrane region" description="Helical" evidence="1">
    <location>
        <begin position="611"/>
        <end position="633"/>
    </location>
</feature>
<organism evidence="3 4">
    <name type="scientific">Candidatus Aphodenecus pullistercoris</name>
    <dbReference type="NCBI Taxonomy" id="2840669"/>
    <lineage>
        <taxon>Bacteria</taxon>
        <taxon>Pseudomonadati</taxon>
        <taxon>Spirochaetota</taxon>
        <taxon>Spirochaetia</taxon>
        <taxon>Spirochaetales</taxon>
        <taxon>Candidatus Aphodenecus</taxon>
    </lineage>
</organism>
<gene>
    <name evidence="3" type="ORF">IAC42_08560</name>
</gene>
<dbReference type="EMBL" id="JADIMU010000057">
    <property type="protein sequence ID" value="MBO8443786.1"/>
    <property type="molecule type" value="Genomic_DNA"/>
</dbReference>
<accession>A0A9D9EC18</accession>
<feature type="transmembrane region" description="Helical" evidence="1">
    <location>
        <begin position="640"/>
        <end position="673"/>
    </location>
</feature>
<feature type="domain" description="TRAP C4-dicarboxylate transport system permease DctM subunit" evidence="2">
    <location>
        <begin position="160"/>
        <end position="605"/>
    </location>
</feature>
<evidence type="ECO:0000313" key="3">
    <source>
        <dbReference type="EMBL" id="MBO8443786.1"/>
    </source>
</evidence>
<feature type="transmembrane region" description="Helical" evidence="1">
    <location>
        <begin position="491"/>
        <end position="510"/>
    </location>
</feature>
<dbReference type="AlphaFoldDB" id="A0A9D9EC18"/>
<proteinExistence type="predicted"/>
<feature type="transmembrane region" description="Helical" evidence="1">
    <location>
        <begin position="173"/>
        <end position="190"/>
    </location>
</feature>
<evidence type="ECO:0000256" key="1">
    <source>
        <dbReference type="SAM" id="Phobius"/>
    </source>
</evidence>
<feature type="transmembrane region" description="Helical" evidence="1">
    <location>
        <begin position="148"/>
        <end position="166"/>
    </location>
</feature>
<feature type="transmembrane region" description="Helical" evidence="1">
    <location>
        <begin position="517"/>
        <end position="534"/>
    </location>
</feature>
<keyword evidence="1" id="KW-0472">Membrane</keyword>
<evidence type="ECO:0000259" key="2">
    <source>
        <dbReference type="Pfam" id="PF06808"/>
    </source>
</evidence>
<sequence length="686" mass="73556">MGGCRWQPPSFDDRRDILSKKDKEKEYIHDDSVGTMADVEAVMKKYDRESNTRIWEGWQKTVIHYIMAAFAIYCIIDAVFLTTLQEIRYSVFMGMIIFLGFLTFPVRKGVERVNHMPWYDIIIMLVGSGAYFFYAANAMTVIRLSARIMADPLFMVVGAIGILALVELCRRCVGLPILCVAGALVIYTLFSGIGLNQLIRTLFYTANGIFSTPVGVCVKYIVIFIIFGAFLERTGVADFFIRFANTAVGRFTGGPAKVAVVASALEGMASGSSVANTVGSGSITIPMMKKMGYRPEFAAAVEAAASTGGQIMPPIMGAAAFLMAEFTGIPYGRIAVMAILPAVLYFTGIFIAVHLEAKKSGMKGIPKELLPKVKDLIKDIYLLLPLIALIYLVGSNTFTMAYSATLSILVAMVVGIIHNIVPHFQATTDGGEEEEKGERPALSFRWILDAFENGSRSSITVVVACGIAGIISGCITVTGLASILLGTIVSLSQGIVMVALLLTMLCCIVLGMGVPTTANYCIMAGVCAPILIALNVEPVAAHFFVFYFGIVADITPPVALAAYAGSAIAKSDPMRTGLVATKLAIAAFIVPYVFALNPAMLFVNVTSVFEVIQICITSLLGIFGIAAALNGYLGRSLNPLVRIILAVGGLCMVIPGTVTDLLGLTALVLVVVYEYGMKRKEQIAKA</sequence>
<keyword evidence="1" id="KW-1133">Transmembrane helix</keyword>